<feature type="compositionally biased region" description="Polar residues" evidence="6">
    <location>
        <begin position="109"/>
        <end position="121"/>
    </location>
</feature>
<comment type="caution">
    <text evidence="8">The sequence shown here is derived from an EMBL/GenBank/DDBJ whole genome shotgun (WGS) entry which is preliminary data.</text>
</comment>
<feature type="region of interest" description="Disordered" evidence="6">
    <location>
        <begin position="311"/>
        <end position="643"/>
    </location>
</feature>
<dbReference type="GO" id="GO:0005667">
    <property type="term" value="C:transcription regulator complex"/>
    <property type="evidence" value="ECO:0007669"/>
    <property type="project" value="TreeGrafter"/>
</dbReference>
<evidence type="ECO:0000313" key="9">
    <source>
        <dbReference type="Proteomes" id="UP000663840"/>
    </source>
</evidence>
<evidence type="ECO:0000259" key="7">
    <source>
        <dbReference type="PROSITE" id="PS50157"/>
    </source>
</evidence>
<reference evidence="8" key="1">
    <citation type="submission" date="2021-01" db="EMBL/GenBank/DDBJ databases">
        <authorList>
            <person name="Kaushik A."/>
        </authorList>
    </citation>
    <scope>NUCLEOTIDE SEQUENCE</scope>
    <source>
        <strain evidence="8">AG1-1A</strain>
    </source>
</reference>
<dbReference type="InterPro" id="IPR013087">
    <property type="entry name" value="Znf_C2H2_type"/>
</dbReference>
<name>A0A8H3BUJ5_9AGAM</name>
<keyword evidence="3 5" id="KW-0863">Zinc-finger</keyword>
<feature type="domain" description="C2H2-type" evidence="7">
    <location>
        <begin position="228"/>
        <end position="255"/>
    </location>
</feature>
<feature type="region of interest" description="Disordered" evidence="6">
    <location>
        <begin position="1"/>
        <end position="25"/>
    </location>
</feature>
<feature type="region of interest" description="Disordered" evidence="6">
    <location>
        <begin position="40"/>
        <end position="121"/>
    </location>
</feature>
<keyword evidence="2" id="KW-0677">Repeat</keyword>
<dbReference type="Pfam" id="PF00096">
    <property type="entry name" value="zf-C2H2"/>
    <property type="match status" value="2"/>
</dbReference>
<feature type="compositionally biased region" description="Basic and acidic residues" evidence="6">
    <location>
        <begin position="188"/>
        <end position="198"/>
    </location>
</feature>
<dbReference type="GO" id="GO:0000785">
    <property type="term" value="C:chromatin"/>
    <property type="evidence" value="ECO:0007669"/>
    <property type="project" value="TreeGrafter"/>
</dbReference>
<dbReference type="GO" id="GO:0008270">
    <property type="term" value="F:zinc ion binding"/>
    <property type="evidence" value="ECO:0007669"/>
    <property type="project" value="UniProtKB-KW"/>
</dbReference>
<evidence type="ECO:0000313" key="8">
    <source>
        <dbReference type="EMBL" id="CAE6467256.1"/>
    </source>
</evidence>
<dbReference type="PANTHER" id="PTHR14003">
    <property type="entry name" value="TRANSCRIPTIONAL REPRESSOR PROTEIN YY"/>
    <property type="match status" value="1"/>
</dbReference>
<dbReference type="Gene3D" id="3.30.160.60">
    <property type="entry name" value="Classic Zinc Finger"/>
    <property type="match status" value="2"/>
</dbReference>
<accession>A0A8H3BUJ5</accession>
<dbReference type="GO" id="GO:0031519">
    <property type="term" value="C:PcG protein complex"/>
    <property type="evidence" value="ECO:0007669"/>
    <property type="project" value="TreeGrafter"/>
</dbReference>
<dbReference type="Proteomes" id="UP000663840">
    <property type="component" value="Unassembled WGS sequence"/>
</dbReference>
<dbReference type="FunFam" id="3.30.160.60:FF:000072">
    <property type="entry name" value="zinc finger protein 143 isoform X1"/>
    <property type="match status" value="1"/>
</dbReference>
<feature type="compositionally biased region" description="Polar residues" evidence="6">
    <location>
        <begin position="613"/>
        <end position="643"/>
    </location>
</feature>
<dbReference type="InterPro" id="IPR036236">
    <property type="entry name" value="Znf_C2H2_sf"/>
</dbReference>
<feature type="region of interest" description="Disordered" evidence="6">
    <location>
        <begin position="149"/>
        <end position="223"/>
    </location>
</feature>
<evidence type="ECO:0000256" key="2">
    <source>
        <dbReference type="ARBA" id="ARBA00022737"/>
    </source>
</evidence>
<sequence>MSSIRALLNVPSSSHSGNDHDLPSLTSLSTALLNYSSSADYPARYSDSSPSYSPPHSRESNSPPIASQAYYSSYSSSSSSYLPTPASSVRNLPLSSSTSSANGSPSYSADNSFSYPSPRSETATIGPSYLAQLTDSLSYPYSMSRVAPMMSQPPSPALPVSAPIQQQTPPQPQQAWGSMPPPPAPMQADDKELAKHDISSAPASPGSSAAAQAPAAPATAAQKAKKKHVCQTCSRPFSTSGHLARHTRVHTGERNHKCPFPGCETRCSRQDNLQQHYRIHLSPKSRRTSNSAATRAAIARAIESAVHDDITNSGVHASHPPAHPHPYPSYPPPHPHYAPTAPPYGAYPQYPPNGSAVHPGQPQFVPAPGQPHPMHYPYPPPMGYPYPPPGPGQLPVHPQGPPQAPPHIASHNGHPPQYAAYTPQRPPGGAPGYPTQSGQQTPMGAPGQSAAPSRAASTSGSNSPVQQSPRNSQAAPLPAANALGLQNGVAPAPASVKPGQWNVDQHGQPLGPDGRPHYANGAYAYPSPYPSEAGGGQPLPNTMPPSNQRSRPGAGMPSPQSPGRAMNGNASGPPTPSAYAPQQVIQLEPTAPGQQGDGRSPRPTLPPIAYRSPQVTTNQYPGAPNVPQQGGQVPVSNTRGRAA</sequence>
<feature type="compositionally biased region" description="Low complexity" evidence="6">
    <location>
        <begin position="40"/>
        <end position="108"/>
    </location>
</feature>
<evidence type="ECO:0000256" key="3">
    <source>
        <dbReference type="ARBA" id="ARBA00022771"/>
    </source>
</evidence>
<evidence type="ECO:0000256" key="4">
    <source>
        <dbReference type="ARBA" id="ARBA00022833"/>
    </source>
</evidence>
<feature type="domain" description="C2H2-type" evidence="7">
    <location>
        <begin position="256"/>
        <end position="285"/>
    </location>
</feature>
<feature type="compositionally biased region" description="Pro residues" evidence="6">
    <location>
        <begin position="368"/>
        <end position="405"/>
    </location>
</feature>
<evidence type="ECO:0000256" key="6">
    <source>
        <dbReference type="SAM" id="MobiDB-lite"/>
    </source>
</evidence>
<dbReference type="EMBL" id="CAJMWR010003699">
    <property type="protein sequence ID" value="CAE6467256.1"/>
    <property type="molecule type" value="Genomic_DNA"/>
</dbReference>
<feature type="compositionally biased region" description="Pro residues" evidence="6">
    <location>
        <begin position="321"/>
        <end position="342"/>
    </location>
</feature>
<keyword evidence="4" id="KW-0862">Zinc</keyword>
<dbReference type="SMART" id="SM00355">
    <property type="entry name" value="ZnF_C2H2"/>
    <property type="match status" value="2"/>
</dbReference>
<dbReference type="AlphaFoldDB" id="A0A8H3BUJ5"/>
<feature type="compositionally biased region" description="Low complexity" evidence="6">
    <location>
        <begin position="199"/>
        <end position="222"/>
    </location>
</feature>
<keyword evidence="1" id="KW-0479">Metal-binding</keyword>
<dbReference type="SUPFAM" id="SSF57667">
    <property type="entry name" value="beta-beta-alpha zinc fingers"/>
    <property type="match status" value="1"/>
</dbReference>
<organism evidence="8 9">
    <name type="scientific">Rhizoctonia solani</name>
    <dbReference type="NCBI Taxonomy" id="456999"/>
    <lineage>
        <taxon>Eukaryota</taxon>
        <taxon>Fungi</taxon>
        <taxon>Dikarya</taxon>
        <taxon>Basidiomycota</taxon>
        <taxon>Agaricomycotina</taxon>
        <taxon>Agaricomycetes</taxon>
        <taxon>Cantharellales</taxon>
        <taxon>Ceratobasidiaceae</taxon>
        <taxon>Rhizoctonia</taxon>
    </lineage>
</organism>
<dbReference type="PANTHER" id="PTHR14003:SF19">
    <property type="entry name" value="YY2 TRANSCRIPTION FACTOR"/>
    <property type="match status" value="1"/>
</dbReference>
<feature type="compositionally biased region" description="Low complexity" evidence="6">
    <location>
        <begin position="473"/>
        <end position="488"/>
    </location>
</feature>
<proteinExistence type="predicted"/>
<gene>
    <name evidence="8" type="ORF">RDB_LOCUS111077</name>
</gene>
<dbReference type="GO" id="GO:0000978">
    <property type="term" value="F:RNA polymerase II cis-regulatory region sequence-specific DNA binding"/>
    <property type="evidence" value="ECO:0007669"/>
    <property type="project" value="TreeGrafter"/>
</dbReference>
<feature type="compositionally biased region" description="Polar residues" evidence="6">
    <location>
        <begin position="455"/>
        <end position="472"/>
    </location>
</feature>
<dbReference type="PROSITE" id="PS50157">
    <property type="entry name" value="ZINC_FINGER_C2H2_2"/>
    <property type="match status" value="2"/>
</dbReference>
<evidence type="ECO:0000256" key="5">
    <source>
        <dbReference type="PROSITE-ProRule" id="PRU00042"/>
    </source>
</evidence>
<evidence type="ECO:0000256" key="1">
    <source>
        <dbReference type="ARBA" id="ARBA00022723"/>
    </source>
</evidence>
<protein>
    <recommendedName>
        <fullName evidence="7">C2H2-type domain-containing protein</fullName>
    </recommendedName>
</protein>
<dbReference type="PROSITE" id="PS00028">
    <property type="entry name" value="ZINC_FINGER_C2H2_1"/>
    <property type="match status" value="2"/>
</dbReference>
<dbReference type="GO" id="GO:0000981">
    <property type="term" value="F:DNA-binding transcription factor activity, RNA polymerase II-specific"/>
    <property type="evidence" value="ECO:0007669"/>
    <property type="project" value="UniProtKB-ARBA"/>
</dbReference>